<organism evidence="3 4">
    <name type="scientific">Mycolicibacterium chlorophenolicum</name>
    <dbReference type="NCBI Taxonomy" id="37916"/>
    <lineage>
        <taxon>Bacteria</taxon>
        <taxon>Bacillati</taxon>
        <taxon>Actinomycetota</taxon>
        <taxon>Actinomycetes</taxon>
        <taxon>Mycobacteriales</taxon>
        <taxon>Mycobacteriaceae</taxon>
        <taxon>Mycolicibacterium</taxon>
    </lineage>
</organism>
<dbReference type="SUPFAM" id="SSF53474">
    <property type="entry name" value="alpha/beta-Hydrolases"/>
    <property type="match status" value="1"/>
</dbReference>
<dbReference type="InterPro" id="IPR050300">
    <property type="entry name" value="GDXG_lipolytic_enzyme"/>
</dbReference>
<accession>A0A0J6VBW9</accession>
<feature type="domain" description="Alpha/beta hydrolase fold-3" evidence="2">
    <location>
        <begin position="108"/>
        <end position="309"/>
    </location>
</feature>
<dbReference type="Pfam" id="PF07859">
    <property type="entry name" value="Abhydrolase_3"/>
    <property type="match status" value="1"/>
</dbReference>
<keyword evidence="4" id="KW-1185">Reference proteome</keyword>
<dbReference type="GO" id="GO:0016787">
    <property type="term" value="F:hydrolase activity"/>
    <property type="evidence" value="ECO:0007669"/>
    <property type="project" value="UniProtKB-KW"/>
</dbReference>
<dbReference type="Proteomes" id="UP000036513">
    <property type="component" value="Unassembled WGS sequence"/>
</dbReference>
<keyword evidence="1 3" id="KW-0378">Hydrolase</keyword>
<sequence length="332" mass="35181">MIHSPSARTSTWQAGATTTLMQPTVTWPPADFIGEPSKVSTTLSAAFQLVGNIGKALHVDLTLPVTRLLSRARPPHWTTVGLTVHRSRFEGMPVWTLEAPNPSGKEVVGVHGGGVLQPLVFNWLDYASLARDTGATVIVPIYPLVRHGGTASTIVPTIADLVGAQIDHIGADHVSVYGDSAGGEILFSAVQELVRRGSPVPFRMVLSSPVVDATFTDPAIPLVNDPVFTGPVLSDLNKIARRYADGLDLGDPLVSPLNGSLAGLPPTTVYAGSRDITAPGIIALKDKAAATSGADFTFVLRMGEPHDWAIFTIFPETKAGRPYMYQQLGIAP</sequence>
<dbReference type="SMR" id="A0A0J6VBW9"/>
<dbReference type="RefSeq" id="WP_053083149.1">
    <property type="nucleotide sequence ID" value="NZ_JYNL01000069.1"/>
</dbReference>
<protein>
    <submittedName>
        <fullName evidence="3">Monoterpene epsilon-lactone hydrolase</fullName>
        <ecNumber evidence="3">3.1.1.83</ecNumber>
    </submittedName>
</protein>
<evidence type="ECO:0000256" key="1">
    <source>
        <dbReference type="ARBA" id="ARBA00022801"/>
    </source>
</evidence>
<dbReference type="PANTHER" id="PTHR48081:SF8">
    <property type="entry name" value="ALPHA_BETA HYDROLASE FOLD-3 DOMAIN-CONTAINING PROTEIN-RELATED"/>
    <property type="match status" value="1"/>
</dbReference>
<comment type="caution">
    <text evidence="3">The sequence shown here is derived from an EMBL/GenBank/DDBJ whole genome shotgun (WGS) entry which is preliminary data.</text>
</comment>
<reference evidence="3 4" key="1">
    <citation type="journal article" date="2015" name="Genome Biol. Evol.">
        <title>Characterization of Three Mycobacterium spp. with Potential Use in Bioremediation by Genome Sequencing and Comparative Genomics.</title>
        <authorList>
            <person name="Das S."/>
            <person name="Pettersson B.M."/>
            <person name="Behra P.R."/>
            <person name="Ramesh M."/>
            <person name="Dasgupta S."/>
            <person name="Bhattacharya A."/>
            <person name="Kirsebom L.A."/>
        </authorList>
    </citation>
    <scope>NUCLEOTIDE SEQUENCE [LARGE SCALE GENOMIC DNA]</scope>
    <source>
        <strain evidence="3 4">DSM 43826</strain>
    </source>
</reference>
<dbReference type="STRING" id="37916.MCHLDSM_06937"/>
<gene>
    <name evidence="3" type="primary">mlhB_5</name>
    <name evidence="3" type="ORF">MCHLDSM_06937</name>
</gene>
<dbReference type="EC" id="3.1.1.83" evidence="3"/>
<proteinExistence type="predicted"/>
<evidence type="ECO:0000313" key="4">
    <source>
        <dbReference type="Proteomes" id="UP000036513"/>
    </source>
</evidence>
<dbReference type="PANTHER" id="PTHR48081">
    <property type="entry name" value="AB HYDROLASE SUPERFAMILY PROTEIN C4A8.06C"/>
    <property type="match status" value="1"/>
</dbReference>
<evidence type="ECO:0000259" key="2">
    <source>
        <dbReference type="Pfam" id="PF07859"/>
    </source>
</evidence>
<dbReference type="AlphaFoldDB" id="A0A0J6VBW9"/>
<dbReference type="Gene3D" id="3.40.50.1820">
    <property type="entry name" value="alpha/beta hydrolase"/>
    <property type="match status" value="1"/>
</dbReference>
<dbReference type="PATRIC" id="fig|37916.4.peg.6953"/>
<dbReference type="EMBL" id="JYNL01000069">
    <property type="protein sequence ID" value="KMO67684.1"/>
    <property type="molecule type" value="Genomic_DNA"/>
</dbReference>
<dbReference type="InterPro" id="IPR029058">
    <property type="entry name" value="AB_hydrolase_fold"/>
</dbReference>
<dbReference type="InterPro" id="IPR013094">
    <property type="entry name" value="AB_hydrolase_3"/>
</dbReference>
<name>A0A0J6VBW9_9MYCO</name>
<evidence type="ECO:0000313" key="3">
    <source>
        <dbReference type="EMBL" id="KMO67684.1"/>
    </source>
</evidence>